<evidence type="ECO:0000256" key="3">
    <source>
        <dbReference type="ARBA" id="ARBA00022741"/>
    </source>
</evidence>
<keyword evidence="4" id="KW-0611">Plant defense</keyword>
<feature type="domain" description="Disease resistance N-terminal" evidence="8">
    <location>
        <begin position="21"/>
        <end position="104"/>
    </location>
</feature>
<dbReference type="Gene3D" id="1.20.5.4130">
    <property type="match status" value="1"/>
</dbReference>
<dbReference type="PRINTS" id="PR00364">
    <property type="entry name" value="DISEASERSIST"/>
</dbReference>
<protein>
    <recommendedName>
        <fullName evidence="13">NB-ARC domain-containing protein</fullName>
    </recommendedName>
</protein>
<dbReference type="SUPFAM" id="SSF52540">
    <property type="entry name" value="P-loop containing nucleoside triphosphate hydrolases"/>
    <property type="match status" value="1"/>
</dbReference>
<evidence type="ECO:0000313" key="11">
    <source>
        <dbReference type="EMBL" id="KAK9939090.1"/>
    </source>
</evidence>
<dbReference type="Pfam" id="PF00931">
    <property type="entry name" value="NB-ARC"/>
    <property type="match status" value="1"/>
</dbReference>
<dbReference type="InterPro" id="IPR056789">
    <property type="entry name" value="LRR_R13L1-DRL21"/>
</dbReference>
<dbReference type="GO" id="GO:0006952">
    <property type="term" value="P:defense response"/>
    <property type="evidence" value="ECO:0007669"/>
    <property type="project" value="UniProtKB-KW"/>
</dbReference>
<evidence type="ECO:0000259" key="8">
    <source>
        <dbReference type="Pfam" id="PF18052"/>
    </source>
</evidence>
<evidence type="ECO:0000256" key="5">
    <source>
        <dbReference type="ARBA" id="ARBA00022840"/>
    </source>
</evidence>
<reference evidence="11 12" key="1">
    <citation type="journal article" date="2023" name="G3 (Bethesda)">
        <title>A chromosome-length genome assembly and annotation of blackberry (Rubus argutus, cv. 'Hillquist').</title>
        <authorList>
            <person name="Bruna T."/>
            <person name="Aryal R."/>
            <person name="Dudchenko O."/>
            <person name="Sargent D.J."/>
            <person name="Mead D."/>
            <person name="Buti M."/>
            <person name="Cavallini A."/>
            <person name="Hytonen T."/>
            <person name="Andres J."/>
            <person name="Pham M."/>
            <person name="Weisz D."/>
            <person name="Mascagni F."/>
            <person name="Usai G."/>
            <person name="Natali L."/>
            <person name="Bassil N."/>
            <person name="Fernandez G.E."/>
            <person name="Lomsadze A."/>
            <person name="Armour M."/>
            <person name="Olukolu B."/>
            <person name="Poorten T."/>
            <person name="Britton C."/>
            <person name="Davik J."/>
            <person name="Ashrafi H."/>
            <person name="Aiden E.L."/>
            <person name="Borodovsky M."/>
            <person name="Worthington M."/>
        </authorList>
    </citation>
    <scope>NUCLEOTIDE SEQUENCE [LARGE SCALE GENOMIC DNA]</scope>
    <source>
        <strain evidence="11">PI 553951</strain>
    </source>
</reference>
<evidence type="ECO:0000259" key="9">
    <source>
        <dbReference type="Pfam" id="PF23559"/>
    </source>
</evidence>
<keyword evidence="3" id="KW-0547">Nucleotide-binding</keyword>
<gene>
    <name evidence="11" type="ORF">M0R45_015799</name>
</gene>
<dbReference type="InterPro" id="IPR036388">
    <property type="entry name" value="WH-like_DNA-bd_sf"/>
</dbReference>
<sequence length="879" mass="99910">MVLANSTIVSLFLSTGITSSFLQPVAQKLADLLENKIVRIQETGDKLRKLERTLLKIQSLIDQVEDKQYISNTSRLLIEDFKGVVLDSDDLFDKIHLQLYLHNDESDLDSATKAEVSTKVDHVDKLFKDIEVYFISEIAKPRPPQTLAIPYSSSFLDQSSVIGLVKEKAEIVKLLLADGYRNKENISVIPIVGMGGIGKTTLAQLVYNDPKVIEKFDQRMWWVCVSLEYDLIKITKLILESAKNKVCKLSNLDSIKRQMKEVMLKGKFLLVLDDMWNESPSDWVALKFLFSFAAPGSRVLVTTRSKTVSSIVTTIDDLRCFSPTPLSENDCWEVIKKSLKTKVDYREDLEAIGLELAKKCKGFPLAAKVIADALHVKSTEVEWNALLKCDLWDLPEDKNRVYQVLKLSYDDLPAYLKRCFVYYSIIPQSEKVKVEDLIQIWSAEGFIQAQGARRIEDIGREYLDKLCSRSLLHISSNNDVEMHDFIHDLARLISTNLCLRLEDTMSAKPTSFLSQNVRHLSLLCKSGQSDVSAAKLEESYRYKKLRTFMLFSHVSQVPTNLSLLQIFQKLFEKFKWLRVLNLTGSGIRKLSGLIDKLKHLRYLDLSDTAITNLPEDIVNLYALETLKLNNCTELKKWPLNFEKLVKLRHLHFERQGQMSSMPKDLGKLTSLETLHTFTVGSEEGYQIGELQNMKCLRGSINIKALEKVADSQEAEAAKLQDKQYLDKLELHWDVTRRLTDETKLHDEGVIEGLKPPARLKELKVKGYHGSRLPDWICNPLSVNAPSRQIEKLVLGSCPELVNLPSIDHLTSLKELEIYCCDKLVSLPGLPSSLKRLNISESGISKQQCEEGGSERKNVQSIPEVEIDYQLIPTAPFPML</sequence>
<dbReference type="FunFam" id="1.10.10.10:FF:000322">
    <property type="entry name" value="Probable disease resistance protein At1g63360"/>
    <property type="match status" value="1"/>
</dbReference>
<keyword evidence="12" id="KW-1185">Reference proteome</keyword>
<evidence type="ECO:0000256" key="2">
    <source>
        <dbReference type="ARBA" id="ARBA00022737"/>
    </source>
</evidence>
<dbReference type="GO" id="GO:0043531">
    <property type="term" value="F:ADP binding"/>
    <property type="evidence" value="ECO:0007669"/>
    <property type="project" value="InterPro"/>
</dbReference>
<dbReference type="Gene3D" id="3.80.10.10">
    <property type="entry name" value="Ribonuclease Inhibitor"/>
    <property type="match status" value="1"/>
</dbReference>
<dbReference type="AlphaFoldDB" id="A0AAW1XT50"/>
<evidence type="ECO:0000256" key="4">
    <source>
        <dbReference type="ARBA" id="ARBA00022821"/>
    </source>
</evidence>
<dbReference type="EMBL" id="JBEDUW010000003">
    <property type="protein sequence ID" value="KAK9939090.1"/>
    <property type="molecule type" value="Genomic_DNA"/>
</dbReference>
<feature type="domain" description="NB-ARC" evidence="7">
    <location>
        <begin position="182"/>
        <end position="338"/>
    </location>
</feature>
<dbReference type="InterPro" id="IPR041118">
    <property type="entry name" value="Rx_N"/>
</dbReference>
<organism evidence="11 12">
    <name type="scientific">Rubus argutus</name>
    <name type="common">Southern blackberry</name>
    <dbReference type="NCBI Taxonomy" id="59490"/>
    <lineage>
        <taxon>Eukaryota</taxon>
        <taxon>Viridiplantae</taxon>
        <taxon>Streptophyta</taxon>
        <taxon>Embryophyta</taxon>
        <taxon>Tracheophyta</taxon>
        <taxon>Spermatophyta</taxon>
        <taxon>Magnoliopsida</taxon>
        <taxon>eudicotyledons</taxon>
        <taxon>Gunneridae</taxon>
        <taxon>Pentapetalae</taxon>
        <taxon>rosids</taxon>
        <taxon>fabids</taxon>
        <taxon>Rosales</taxon>
        <taxon>Rosaceae</taxon>
        <taxon>Rosoideae</taxon>
        <taxon>Rosoideae incertae sedis</taxon>
        <taxon>Rubus</taxon>
    </lineage>
</organism>
<evidence type="ECO:0008006" key="13">
    <source>
        <dbReference type="Google" id="ProtNLM"/>
    </source>
</evidence>
<evidence type="ECO:0000259" key="7">
    <source>
        <dbReference type="Pfam" id="PF00931"/>
    </source>
</evidence>
<dbReference type="SUPFAM" id="SSF52058">
    <property type="entry name" value="L domain-like"/>
    <property type="match status" value="1"/>
</dbReference>
<dbReference type="GO" id="GO:0005524">
    <property type="term" value="F:ATP binding"/>
    <property type="evidence" value="ECO:0007669"/>
    <property type="project" value="UniProtKB-KW"/>
</dbReference>
<name>A0AAW1XT50_RUBAR</name>
<dbReference type="Gene3D" id="3.40.50.300">
    <property type="entry name" value="P-loop containing nucleotide triphosphate hydrolases"/>
    <property type="match status" value="1"/>
</dbReference>
<keyword evidence="2" id="KW-0677">Repeat</keyword>
<dbReference type="Pfam" id="PF23559">
    <property type="entry name" value="WHD_DRP"/>
    <property type="match status" value="1"/>
</dbReference>
<feature type="domain" description="R13L1/DRL21-like LRR repeat region" evidence="10">
    <location>
        <begin position="687"/>
        <end position="820"/>
    </location>
</feature>
<dbReference type="InterPro" id="IPR058922">
    <property type="entry name" value="WHD_DRP"/>
</dbReference>
<keyword evidence="1" id="KW-0433">Leucine-rich repeat</keyword>
<evidence type="ECO:0000259" key="10">
    <source>
        <dbReference type="Pfam" id="PF25019"/>
    </source>
</evidence>
<dbReference type="Proteomes" id="UP001457282">
    <property type="component" value="Unassembled WGS sequence"/>
</dbReference>
<evidence type="ECO:0000313" key="12">
    <source>
        <dbReference type="Proteomes" id="UP001457282"/>
    </source>
</evidence>
<proteinExistence type="predicted"/>
<comment type="caution">
    <text evidence="11">The sequence shown here is derived from an EMBL/GenBank/DDBJ whole genome shotgun (WGS) entry which is preliminary data.</text>
</comment>
<dbReference type="GO" id="GO:0051707">
    <property type="term" value="P:response to other organism"/>
    <property type="evidence" value="ECO:0007669"/>
    <property type="project" value="UniProtKB-ARBA"/>
</dbReference>
<keyword evidence="6" id="KW-0175">Coiled coil</keyword>
<keyword evidence="5" id="KW-0067">ATP-binding</keyword>
<evidence type="ECO:0000256" key="1">
    <source>
        <dbReference type="ARBA" id="ARBA00022614"/>
    </source>
</evidence>
<dbReference type="Pfam" id="PF25019">
    <property type="entry name" value="LRR_R13L1-DRL21"/>
    <property type="match status" value="1"/>
</dbReference>
<accession>A0AAW1XT50</accession>
<dbReference type="PANTHER" id="PTHR36766">
    <property type="entry name" value="PLANT BROAD-SPECTRUM MILDEW RESISTANCE PROTEIN RPW8"/>
    <property type="match status" value="1"/>
</dbReference>
<feature type="coiled-coil region" evidence="6">
    <location>
        <begin position="33"/>
        <end position="67"/>
    </location>
</feature>
<dbReference type="InterPro" id="IPR027417">
    <property type="entry name" value="P-loop_NTPase"/>
</dbReference>
<dbReference type="Pfam" id="PF18052">
    <property type="entry name" value="Rx_N"/>
    <property type="match status" value="1"/>
</dbReference>
<dbReference type="InterPro" id="IPR032675">
    <property type="entry name" value="LRR_dom_sf"/>
</dbReference>
<dbReference type="Gene3D" id="1.10.10.10">
    <property type="entry name" value="Winged helix-like DNA-binding domain superfamily/Winged helix DNA-binding domain"/>
    <property type="match status" value="1"/>
</dbReference>
<evidence type="ECO:0000256" key="6">
    <source>
        <dbReference type="SAM" id="Coils"/>
    </source>
</evidence>
<dbReference type="PANTHER" id="PTHR36766:SF40">
    <property type="entry name" value="DISEASE RESISTANCE PROTEIN RGA3"/>
    <property type="match status" value="1"/>
</dbReference>
<dbReference type="InterPro" id="IPR002182">
    <property type="entry name" value="NB-ARC"/>
</dbReference>
<feature type="domain" description="Disease resistance protein winged helix" evidence="9">
    <location>
        <begin position="425"/>
        <end position="490"/>
    </location>
</feature>